<evidence type="ECO:0000256" key="11">
    <source>
        <dbReference type="ARBA" id="ARBA00023098"/>
    </source>
</evidence>
<comment type="caution">
    <text evidence="16">The sequence shown here is derived from an EMBL/GenBank/DDBJ whole genome shotgun (WGS) entry which is preliminary data.</text>
</comment>
<dbReference type="GO" id="GO:0005886">
    <property type="term" value="C:plasma membrane"/>
    <property type="evidence" value="ECO:0007669"/>
    <property type="project" value="UniProtKB-SubCell"/>
</dbReference>
<dbReference type="Proteomes" id="UP000078348">
    <property type="component" value="Unassembled WGS sequence"/>
</dbReference>
<dbReference type="GO" id="GO:0046872">
    <property type="term" value="F:metal ion binding"/>
    <property type="evidence" value="ECO:0007669"/>
    <property type="project" value="UniProtKB-KW"/>
</dbReference>
<name>A0A196S9J0_BLAHN</name>
<feature type="domain" description="Fungal lipase-type" evidence="15">
    <location>
        <begin position="147"/>
        <end position="273"/>
    </location>
</feature>
<evidence type="ECO:0000256" key="2">
    <source>
        <dbReference type="ARBA" id="ARBA00004651"/>
    </source>
</evidence>
<evidence type="ECO:0000256" key="12">
    <source>
        <dbReference type="ARBA" id="ARBA00023136"/>
    </source>
</evidence>
<dbReference type="SUPFAM" id="SSF53474">
    <property type="entry name" value="alpha/beta-Hydrolases"/>
    <property type="match status" value="1"/>
</dbReference>
<keyword evidence="5" id="KW-0812">Transmembrane</keyword>
<dbReference type="InterPro" id="IPR029058">
    <property type="entry name" value="AB_hydrolase_fold"/>
</dbReference>
<dbReference type="STRING" id="478820.A0A196S9J0"/>
<dbReference type="Gene3D" id="3.40.50.1820">
    <property type="entry name" value="alpha/beta hydrolase"/>
    <property type="match status" value="1"/>
</dbReference>
<dbReference type="PANTHER" id="PTHR45792:SF8">
    <property type="entry name" value="DIACYLGLYCEROL LIPASE-ALPHA"/>
    <property type="match status" value="1"/>
</dbReference>
<dbReference type="InterPro" id="IPR002921">
    <property type="entry name" value="Fungal_lipase-type"/>
</dbReference>
<dbReference type="InterPro" id="IPR052214">
    <property type="entry name" value="DAG_Lipase-Related"/>
</dbReference>
<reference evidence="16 17" key="1">
    <citation type="submission" date="2016-05" db="EMBL/GenBank/DDBJ databases">
        <title>Nuclear genome of Blastocystis sp. subtype 1 NandII.</title>
        <authorList>
            <person name="Gentekaki E."/>
            <person name="Curtis B."/>
            <person name="Stairs C."/>
            <person name="Eme L."/>
            <person name="Herman E."/>
            <person name="Klimes V."/>
            <person name="Arias M.C."/>
            <person name="Elias M."/>
            <person name="Hilliou F."/>
            <person name="Klute M."/>
            <person name="Malik S.-B."/>
            <person name="Pightling A."/>
            <person name="Rachubinski R."/>
            <person name="Salas D."/>
            <person name="Schlacht A."/>
            <person name="Suga H."/>
            <person name="Archibald J."/>
            <person name="Ball S.G."/>
            <person name="Clark G."/>
            <person name="Dacks J."/>
            <person name="Van Der Giezen M."/>
            <person name="Tsaousis A."/>
            <person name="Roger A."/>
        </authorList>
    </citation>
    <scope>NUCLEOTIDE SEQUENCE [LARGE SCALE GENOMIC DNA]</scope>
    <source>
        <strain evidence="17">ATCC 50177 / NandII</strain>
    </source>
</reference>
<evidence type="ECO:0000256" key="6">
    <source>
        <dbReference type="ARBA" id="ARBA00022723"/>
    </source>
</evidence>
<keyword evidence="3" id="KW-1003">Cell membrane</keyword>
<dbReference type="EC" id="3.1.1.116" evidence="14"/>
<proteinExistence type="predicted"/>
<evidence type="ECO:0000256" key="9">
    <source>
        <dbReference type="ARBA" id="ARBA00022963"/>
    </source>
</evidence>
<evidence type="ECO:0000256" key="13">
    <source>
        <dbReference type="ARBA" id="ARBA00024531"/>
    </source>
</evidence>
<dbReference type="CDD" id="cd00519">
    <property type="entry name" value="Lipase_3"/>
    <property type="match status" value="1"/>
</dbReference>
<keyword evidence="6" id="KW-0479">Metal-binding</keyword>
<comment type="catalytic activity">
    <reaction evidence="13">
        <text>a 1,2-diacyl-sn-glycerol + H2O = a 2-acylglycerol + a fatty acid + H(+)</text>
        <dbReference type="Rhea" id="RHEA:33275"/>
        <dbReference type="ChEBI" id="CHEBI:15377"/>
        <dbReference type="ChEBI" id="CHEBI:15378"/>
        <dbReference type="ChEBI" id="CHEBI:17389"/>
        <dbReference type="ChEBI" id="CHEBI:17815"/>
        <dbReference type="ChEBI" id="CHEBI:28868"/>
        <dbReference type="EC" id="3.1.1.116"/>
    </reaction>
    <physiologicalReaction direction="left-to-right" evidence="13">
        <dbReference type="Rhea" id="RHEA:33276"/>
    </physiologicalReaction>
</comment>
<dbReference type="AlphaFoldDB" id="A0A196S9J0"/>
<evidence type="ECO:0000313" key="17">
    <source>
        <dbReference type="Proteomes" id="UP000078348"/>
    </source>
</evidence>
<evidence type="ECO:0000313" key="16">
    <source>
        <dbReference type="EMBL" id="OAO13720.1"/>
    </source>
</evidence>
<dbReference type="GO" id="GO:0016042">
    <property type="term" value="P:lipid catabolic process"/>
    <property type="evidence" value="ECO:0007669"/>
    <property type="project" value="UniProtKB-KW"/>
</dbReference>
<evidence type="ECO:0000256" key="8">
    <source>
        <dbReference type="ARBA" id="ARBA00022837"/>
    </source>
</evidence>
<keyword evidence="7" id="KW-0378">Hydrolase</keyword>
<keyword evidence="17" id="KW-1185">Reference proteome</keyword>
<comment type="subcellular location">
    <subcellularLocation>
        <location evidence="2">Cell membrane</location>
        <topology evidence="2">Multi-pass membrane protein</topology>
    </subcellularLocation>
</comment>
<evidence type="ECO:0000259" key="15">
    <source>
        <dbReference type="Pfam" id="PF01764"/>
    </source>
</evidence>
<gene>
    <name evidence="16" type="ORF">AV274_4595</name>
</gene>
<dbReference type="GO" id="GO:0016298">
    <property type="term" value="F:lipase activity"/>
    <property type="evidence" value="ECO:0007669"/>
    <property type="project" value="TreeGrafter"/>
</dbReference>
<evidence type="ECO:0000256" key="4">
    <source>
        <dbReference type="ARBA" id="ARBA00022553"/>
    </source>
</evidence>
<evidence type="ECO:0000256" key="5">
    <source>
        <dbReference type="ARBA" id="ARBA00022692"/>
    </source>
</evidence>
<keyword evidence="4" id="KW-0597">Phosphoprotein</keyword>
<keyword evidence="12" id="KW-0472">Membrane</keyword>
<sequence length="436" mass="48319">MESLQTAAALLYDLFVGPYERLYDTSPTDFLNALGKVAKEQMPLSIHGDTVDKSDPVIRGFIHFSKWIVGSYGGFLPISTTSDSTLGIPKLITGDEAYISFLLNTTHVEREDLLYSNFGDDSIAASSSTITPPPFFVLNDHQSQSVVLLIRGTKNLNDFIVDMSSASLPWEEGSVHEGIGLIATHIADSPAVRAAIAKGLEQHPNYRVRTVGHSLGAGLAALIAIRWNNAAVFPDVECFAFAPPPILTRSVKNRGESFVHSLVNEDDMIPRLNATCVRELARRVERAIDAKEREEAVKTQRSVRAWAQSLQSLTRSVKRNAQDMLNGVMAVADVAVQPALALVSGEEDGSWSDQWNSLRKRSRRWIADEENGDSGEKWKSCVVDELFLPGTIYYFHPCIGDFEAYMEYEREKNTTNDVIIPISASFQHCQICSRYS</sequence>
<comment type="cofactor">
    <cofactor evidence="1">
        <name>Ca(2+)</name>
        <dbReference type="ChEBI" id="CHEBI:29108"/>
    </cofactor>
</comment>
<organism evidence="16 17">
    <name type="scientific">Blastocystis sp. subtype 1 (strain ATCC 50177 / NandII)</name>
    <dbReference type="NCBI Taxonomy" id="478820"/>
    <lineage>
        <taxon>Eukaryota</taxon>
        <taxon>Sar</taxon>
        <taxon>Stramenopiles</taxon>
        <taxon>Bigyra</taxon>
        <taxon>Opalozoa</taxon>
        <taxon>Opalinata</taxon>
        <taxon>Blastocystidae</taxon>
        <taxon>Blastocystis</taxon>
    </lineage>
</organism>
<dbReference type="OrthoDB" id="45753at2759"/>
<evidence type="ECO:0000256" key="3">
    <source>
        <dbReference type="ARBA" id="ARBA00022475"/>
    </source>
</evidence>
<keyword evidence="11" id="KW-0443">Lipid metabolism</keyword>
<accession>A0A196S9J0</accession>
<dbReference type="Pfam" id="PF01764">
    <property type="entry name" value="Lipase_3"/>
    <property type="match status" value="1"/>
</dbReference>
<keyword evidence="9" id="KW-0442">Lipid degradation</keyword>
<evidence type="ECO:0000256" key="14">
    <source>
        <dbReference type="ARBA" id="ARBA00026104"/>
    </source>
</evidence>
<evidence type="ECO:0000256" key="10">
    <source>
        <dbReference type="ARBA" id="ARBA00022989"/>
    </source>
</evidence>
<dbReference type="PANTHER" id="PTHR45792">
    <property type="entry name" value="DIACYLGLYCEROL LIPASE HOMOLOG-RELATED"/>
    <property type="match status" value="1"/>
</dbReference>
<keyword evidence="10" id="KW-1133">Transmembrane helix</keyword>
<keyword evidence="8" id="KW-0106">Calcium</keyword>
<protein>
    <recommendedName>
        <fullName evidence="14">sn-1-specific diacylglycerol lipase</fullName>
        <ecNumber evidence="14">3.1.1.116</ecNumber>
    </recommendedName>
</protein>
<dbReference type="EMBL" id="LXWW01000336">
    <property type="protein sequence ID" value="OAO13720.1"/>
    <property type="molecule type" value="Genomic_DNA"/>
</dbReference>
<evidence type="ECO:0000256" key="1">
    <source>
        <dbReference type="ARBA" id="ARBA00001913"/>
    </source>
</evidence>
<evidence type="ECO:0000256" key="7">
    <source>
        <dbReference type="ARBA" id="ARBA00022801"/>
    </source>
</evidence>